<dbReference type="PRINTS" id="PR00385">
    <property type="entry name" value="P450"/>
</dbReference>
<dbReference type="Proteomes" id="UP000694680">
    <property type="component" value="Chromosome 15"/>
</dbReference>
<dbReference type="InterPro" id="IPR002401">
    <property type="entry name" value="Cyt_P450_E_grp-I"/>
</dbReference>
<dbReference type="GO" id="GO:0008395">
    <property type="term" value="F:steroid hydroxylase activity"/>
    <property type="evidence" value="ECO:0007669"/>
    <property type="project" value="TreeGrafter"/>
</dbReference>
<feature type="transmembrane region" description="Helical" evidence="17">
    <location>
        <begin position="212"/>
        <end position="230"/>
    </location>
</feature>
<dbReference type="PANTHER" id="PTHR24302">
    <property type="entry name" value="CYTOCHROME P450 FAMILY 3"/>
    <property type="match status" value="1"/>
</dbReference>
<keyword evidence="7 15" id="KW-0479">Metal-binding</keyword>
<evidence type="ECO:0000256" key="11">
    <source>
        <dbReference type="ARBA" id="ARBA00023004"/>
    </source>
</evidence>
<dbReference type="InterPro" id="IPR001128">
    <property type="entry name" value="Cyt_P450"/>
</dbReference>
<sequence>MIFMLLSPTTWSLLVLLFTLILLYGVWPYRFFKKLGIPGPTPLPFLGTMLYSRQGFFRFDRDCQAKYGDVWGLYDGRTPLLMLSDPEMIKAVLVKDCYSTFTNRRSFPSVSGPMDDAITVVKNDRWKRIRSTISPCFTSGRLKKMFPLVASYANKLFEKLGKMNLDEPIDIKKVVAPYSLDTVTSVSFSVETDSINNPDDPVNVQMQKIFNFRLWPLFILMIFPFAGRLMELLKIDMIPRTSVDFFYDLIKKFKTQHVKEESIHPDFLHVMIQNEIPESDVKDLDEQPPKGLTEHEMLSQAFIFIFGAYETTSTTLSFIFYNLATNPDAQQKLQKEIDSNLEKDAPVSYEALNSLEYLDLVILESSRLVPTAPRLDRVCKKTVQLQGITIPEETVVGIPVFMLHKDPRFWKSPELFIPERFSKDKVDEVNPYAYMPFGLGPRNCVGMRYALLVVKMVMVRILQGYTVETCKDSVIPLELNWIHQPIKPIKLKLVPRNY</sequence>
<reference evidence="18" key="3">
    <citation type="submission" date="2025-09" db="UniProtKB">
        <authorList>
            <consortium name="Ensembl"/>
        </authorList>
    </citation>
    <scope>IDENTIFICATION</scope>
</reference>
<evidence type="ECO:0000256" key="15">
    <source>
        <dbReference type="PIRSR" id="PIRSR602401-1"/>
    </source>
</evidence>
<dbReference type="PANTHER" id="PTHR24302:SF17">
    <property type="entry name" value="CYTOCHROME P450, FAMILY 3, SUBFAMILY C, POLYPEPTIDE 4-RELATED"/>
    <property type="match status" value="1"/>
</dbReference>
<dbReference type="EC" id="1.14.14.1" evidence="5"/>
<organism evidence="18 19">
    <name type="scientific">Gouania willdenowi</name>
    <name type="common">Blunt-snouted clingfish</name>
    <name type="synonym">Lepadogaster willdenowi</name>
    <dbReference type="NCBI Taxonomy" id="441366"/>
    <lineage>
        <taxon>Eukaryota</taxon>
        <taxon>Metazoa</taxon>
        <taxon>Chordata</taxon>
        <taxon>Craniata</taxon>
        <taxon>Vertebrata</taxon>
        <taxon>Euteleostomi</taxon>
        <taxon>Actinopterygii</taxon>
        <taxon>Neopterygii</taxon>
        <taxon>Teleostei</taxon>
        <taxon>Neoteleostei</taxon>
        <taxon>Acanthomorphata</taxon>
        <taxon>Ovalentaria</taxon>
        <taxon>Blenniimorphae</taxon>
        <taxon>Blenniiformes</taxon>
        <taxon>Gobiesocoidei</taxon>
        <taxon>Gobiesocidae</taxon>
        <taxon>Gobiesocinae</taxon>
        <taxon>Gouania</taxon>
    </lineage>
</organism>
<comment type="cofactor">
    <cofactor evidence="1 15">
        <name>heme</name>
        <dbReference type="ChEBI" id="CHEBI:30413"/>
    </cofactor>
</comment>
<evidence type="ECO:0000256" key="4">
    <source>
        <dbReference type="ARBA" id="ARBA00010617"/>
    </source>
</evidence>
<evidence type="ECO:0000313" key="18">
    <source>
        <dbReference type="Ensembl" id="ENSGWIP00000048658.1"/>
    </source>
</evidence>
<keyword evidence="19" id="KW-1185">Reference proteome</keyword>
<dbReference type="SUPFAM" id="SSF48264">
    <property type="entry name" value="Cytochrome P450"/>
    <property type="match status" value="1"/>
</dbReference>
<keyword evidence="13 17" id="KW-0472">Membrane</keyword>
<evidence type="ECO:0000256" key="7">
    <source>
        <dbReference type="ARBA" id="ARBA00022723"/>
    </source>
</evidence>
<feature type="binding site" description="axial binding residue" evidence="15">
    <location>
        <position position="444"/>
    </location>
    <ligand>
        <name>heme</name>
        <dbReference type="ChEBI" id="CHEBI:30413"/>
    </ligand>
    <ligandPart>
        <name>Fe</name>
        <dbReference type="ChEBI" id="CHEBI:18248"/>
    </ligandPart>
</feature>
<dbReference type="Ensembl" id="ENSGWIT00000052617.1">
    <property type="protein sequence ID" value="ENSGWIP00000048658.1"/>
    <property type="gene ID" value="ENSGWIG00000023777.1"/>
</dbReference>
<dbReference type="InterPro" id="IPR036396">
    <property type="entry name" value="Cyt_P450_sf"/>
</dbReference>
<accession>A0A8C5HPD5</accession>
<dbReference type="GO" id="GO:0005506">
    <property type="term" value="F:iron ion binding"/>
    <property type="evidence" value="ECO:0007669"/>
    <property type="project" value="InterPro"/>
</dbReference>
<comment type="catalytic activity">
    <reaction evidence="14">
        <text>an organic molecule + reduced [NADPH--hemoprotein reductase] + O2 = an alcohol + oxidized [NADPH--hemoprotein reductase] + H2O + H(+)</text>
        <dbReference type="Rhea" id="RHEA:17149"/>
        <dbReference type="Rhea" id="RHEA-COMP:11964"/>
        <dbReference type="Rhea" id="RHEA-COMP:11965"/>
        <dbReference type="ChEBI" id="CHEBI:15377"/>
        <dbReference type="ChEBI" id="CHEBI:15378"/>
        <dbReference type="ChEBI" id="CHEBI:15379"/>
        <dbReference type="ChEBI" id="CHEBI:30879"/>
        <dbReference type="ChEBI" id="CHEBI:57618"/>
        <dbReference type="ChEBI" id="CHEBI:58210"/>
        <dbReference type="ChEBI" id="CHEBI:142491"/>
        <dbReference type="EC" id="1.14.14.1"/>
    </reaction>
</comment>
<evidence type="ECO:0000256" key="3">
    <source>
        <dbReference type="ARBA" id="ARBA00004406"/>
    </source>
</evidence>
<protein>
    <recommendedName>
        <fullName evidence="5">unspecific monooxygenase</fullName>
        <ecNumber evidence="5">1.14.14.1</ecNumber>
    </recommendedName>
</protein>
<keyword evidence="6 15" id="KW-0349">Heme</keyword>
<comment type="similarity">
    <text evidence="4 16">Belongs to the cytochrome P450 family.</text>
</comment>
<evidence type="ECO:0000256" key="8">
    <source>
        <dbReference type="ARBA" id="ARBA00022824"/>
    </source>
</evidence>
<reference evidence="18" key="1">
    <citation type="submission" date="2020-06" db="EMBL/GenBank/DDBJ databases">
        <authorList>
            <consortium name="Wellcome Sanger Institute Data Sharing"/>
        </authorList>
    </citation>
    <scope>NUCLEOTIDE SEQUENCE [LARGE SCALE GENOMIC DNA]</scope>
</reference>
<evidence type="ECO:0000256" key="16">
    <source>
        <dbReference type="RuleBase" id="RU000461"/>
    </source>
</evidence>
<dbReference type="FunFam" id="1.10.630.10:FF:000003">
    <property type="entry name" value="cytochrome P450 3A12-like isoform X2"/>
    <property type="match status" value="1"/>
</dbReference>
<dbReference type="Gene3D" id="1.10.630.10">
    <property type="entry name" value="Cytochrome P450"/>
    <property type="match status" value="1"/>
</dbReference>
<dbReference type="OrthoDB" id="1470350at2759"/>
<evidence type="ECO:0000256" key="1">
    <source>
        <dbReference type="ARBA" id="ARBA00001971"/>
    </source>
</evidence>
<keyword evidence="11 15" id="KW-0408">Iron</keyword>
<dbReference type="GO" id="GO:0005789">
    <property type="term" value="C:endoplasmic reticulum membrane"/>
    <property type="evidence" value="ECO:0007669"/>
    <property type="project" value="UniProtKB-SubCell"/>
</dbReference>
<dbReference type="PRINTS" id="PR00463">
    <property type="entry name" value="EP450I"/>
</dbReference>
<comment type="subcellular location">
    <subcellularLocation>
        <location evidence="3">Endoplasmic reticulum membrane</location>
        <topology evidence="3">Peripheral membrane protein</topology>
    </subcellularLocation>
    <subcellularLocation>
        <location evidence="2">Microsome membrane</location>
        <topology evidence="2">Peripheral membrane protein</topology>
    </subcellularLocation>
</comment>
<keyword evidence="9" id="KW-0492">Microsome</keyword>
<evidence type="ECO:0000256" key="5">
    <source>
        <dbReference type="ARBA" id="ARBA00012109"/>
    </source>
</evidence>
<dbReference type="PROSITE" id="PS00086">
    <property type="entry name" value="CYTOCHROME_P450"/>
    <property type="match status" value="1"/>
</dbReference>
<dbReference type="Pfam" id="PF00067">
    <property type="entry name" value="p450"/>
    <property type="match status" value="1"/>
</dbReference>
<keyword evidence="10 16" id="KW-0560">Oxidoreductase</keyword>
<dbReference type="AlphaFoldDB" id="A0A8C5HPD5"/>
<dbReference type="RefSeq" id="XP_028323683.1">
    <property type="nucleotide sequence ID" value="XM_028467882.1"/>
</dbReference>
<evidence type="ECO:0000256" key="9">
    <source>
        <dbReference type="ARBA" id="ARBA00022848"/>
    </source>
</evidence>
<proteinExistence type="inferred from homology"/>
<reference evidence="18" key="2">
    <citation type="submission" date="2025-08" db="UniProtKB">
        <authorList>
            <consortium name="Ensembl"/>
        </authorList>
    </citation>
    <scope>IDENTIFICATION</scope>
</reference>
<dbReference type="GeneID" id="114476409"/>
<evidence type="ECO:0000256" key="13">
    <source>
        <dbReference type="ARBA" id="ARBA00023136"/>
    </source>
</evidence>
<evidence type="ECO:0000256" key="17">
    <source>
        <dbReference type="SAM" id="Phobius"/>
    </source>
</evidence>
<dbReference type="InterPro" id="IPR017972">
    <property type="entry name" value="Cyt_P450_CS"/>
</dbReference>
<evidence type="ECO:0000256" key="6">
    <source>
        <dbReference type="ARBA" id="ARBA00022617"/>
    </source>
</evidence>
<dbReference type="GO" id="GO:0016712">
    <property type="term" value="F:oxidoreductase activity, acting on paired donors, with incorporation or reduction of molecular oxygen, reduced flavin or flavoprotein as one donor, and incorporation of one atom of oxygen"/>
    <property type="evidence" value="ECO:0007669"/>
    <property type="project" value="UniProtKB-EC"/>
</dbReference>
<gene>
    <name evidence="18" type="primary">LOC114476409</name>
</gene>
<keyword evidence="8" id="KW-0256">Endoplasmic reticulum</keyword>
<keyword evidence="17" id="KW-1133">Transmembrane helix</keyword>
<evidence type="ECO:0000256" key="10">
    <source>
        <dbReference type="ARBA" id="ARBA00023002"/>
    </source>
</evidence>
<name>A0A8C5HPD5_GOUWI</name>
<keyword evidence="17" id="KW-0812">Transmembrane</keyword>
<keyword evidence="12 16" id="KW-0503">Monooxygenase</keyword>
<evidence type="ECO:0000256" key="14">
    <source>
        <dbReference type="ARBA" id="ARBA00047827"/>
    </source>
</evidence>
<dbReference type="GO" id="GO:0020037">
    <property type="term" value="F:heme binding"/>
    <property type="evidence" value="ECO:0007669"/>
    <property type="project" value="InterPro"/>
</dbReference>
<evidence type="ECO:0000313" key="19">
    <source>
        <dbReference type="Proteomes" id="UP000694680"/>
    </source>
</evidence>
<dbReference type="InterPro" id="IPR050705">
    <property type="entry name" value="Cytochrome_P450_3A"/>
</dbReference>
<evidence type="ECO:0000256" key="2">
    <source>
        <dbReference type="ARBA" id="ARBA00004174"/>
    </source>
</evidence>
<evidence type="ECO:0000256" key="12">
    <source>
        <dbReference type="ARBA" id="ARBA00023033"/>
    </source>
</evidence>